<proteinExistence type="predicted"/>
<dbReference type="Proteomes" id="UP000466039">
    <property type="component" value="Chromosome"/>
</dbReference>
<protein>
    <recommendedName>
        <fullName evidence="3">DUF4177 domain-containing protein</fullName>
    </recommendedName>
</protein>
<evidence type="ECO:0000313" key="2">
    <source>
        <dbReference type="Proteomes" id="UP000466039"/>
    </source>
</evidence>
<accession>A0AAD1N026</accession>
<gene>
    <name evidence="1" type="ORF">MMON_53440</name>
</gene>
<dbReference type="RefSeq" id="WP_085975433.1">
    <property type="nucleotide sequence ID" value="NZ_AP022617.1"/>
</dbReference>
<evidence type="ECO:0000313" key="1">
    <source>
        <dbReference type="EMBL" id="BBZ64043.1"/>
    </source>
</evidence>
<dbReference type="AlphaFoldDB" id="A0AAD1N026"/>
<reference evidence="1 2" key="1">
    <citation type="journal article" date="2019" name="Emerg. Microbes Infect.">
        <title>Comprehensive subspecies identification of 175 nontuberculous mycobacteria species based on 7547 genomic profiles.</title>
        <authorList>
            <person name="Matsumoto Y."/>
            <person name="Kinjo T."/>
            <person name="Motooka D."/>
            <person name="Nabeya D."/>
            <person name="Jung N."/>
            <person name="Uechi K."/>
            <person name="Horii T."/>
            <person name="Iida T."/>
            <person name="Fujita J."/>
            <person name="Nakamura S."/>
        </authorList>
    </citation>
    <scope>NUCLEOTIDE SEQUENCE [LARGE SCALE GENOMIC DNA]</scope>
    <source>
        <strain evidence="1 2">JCM 15658</strain>
    </source>
</reference>
<name>A0AAD1N026_MYCMB</name>
<organism evidence="1 2">
    <name type="scientific">Mycolicibacterium monacense</name>
    <name type="common">Mycobacterium monacense</name>
    <dbReference type="NCBI Taxonomy" id="85693"/>
    <lineage>
        <taxon>Bacteria</taxon>
        <taxon>Bacillati</taxon>
        <taxon>Actinomycetota</taxon>
        <taxon>Actinomycetes</taxon>
        <taxon>Mycobacteriales</taxon>
        <taxon>Mycobacteriaceae</taxon>
        <taxon>Mycolicibacterium</taxon>
    </lineage>
</organism>
<dbReference type="EMBL" id="AP022617">
    <property type="protein sequence ID" value="BBZ64043.1"/>
    <property type="molecule type" value="Genomic_DNA"/>
</dbReference>
<sequence length="53" mass="5958">MSQPTQWEYATVPLLTHATKQILDQWGADGWELVAVLPGPTGEQHVAYLKRPK</sequence>
<keyword evidence="2" id="KW-1185">Reference proteome</keyword>
<evidence type="ECO:0008006" key="3">
    <source>
        <dbReference type="Google" id="ProtNLM"/>
    </source>
</evidence>